<accession>A0A1R4H4C9</accession>
<evidence type="ECO:0000313" key="1">
    <source>
        <dbReference type="EMBL" id="SJM91037.1"/>
    </source>
</evidence>
<sequence length="66" mass="7306">MERAVRMGIRQEKIQAAQECGVLISTYATINAPKTFTIWIGTTVTCLFGAYRTGVFMARCKCPSTL</sequence>
<dbReference type="EMBL" id="FUKI01000079">
    <property type="protein sequence ID" value="SJM91037.1"/>
    <property type="molecule type" value="Genomic_DNA"/>
</dbReference>
<dbReference type="AlphaFoldDB" id="A0A1R4H4C9"/>
<organism evidence="1 2">
    <name type="scientific">Crenothrix polyspora</name>
    <dbReference type="NCBI Taxonomy" id="360316"/>
    <lineage>
        <taxon>Bacteria</taxon>
        <taxon>Pseudomonadati</taxon>
        <taxon>Pseudomonadota</taxon>
        <taxon>Gammaproteobacteria</taxon>
        <taxon>Methylococcales</taxon>
        <taxon>Crenotrichaceae</taxon>
        <taxon>Crenothrix</taxon>
    </lineage>
</organism>
<evidence type="ECO:0000313" key="2">
    <source>
        <dbReference type="Proteomes" id="UP000195667"/>
    </source>
</evidence>
<proteinExistence type="predicted"/>
<keyword evidence="2" id="KW-1185">Reference proteome</keyword>
<dbReference type="Proteomes" id="UP000195667">
    <property type="component" value="Unassembled WGS sequence"/>
</dbReference>
<name>A0A1R4H4C9_9GAMM</name>
<protein>
    <submittedName>
        <fullName evidence="1">Uncharacterized protein</fullName>
    </submittedName>
</protein>
<gene>
    <name evidence="1" type="ORF">CRENPOLYSF1_170070</name>
</gene>
<reference evidence="2" key="1">
    <citation type="submission" date="2017-02" db="EMBL/GenBank/DDBJ databases">
        <authorList>
            <person name="Daims H."/>
        </authorList>
    </citation>
    <scope>NUCLEOTIDE SEQUENCE [LARGE SCALE GENOMIC DNA]</scope>
</reference>